<feature type="compositionally biased region" description="Basic residues" evidence="1">
    <location>
        <begin position="19"/>
        <end position="29"/>
    </location>
</feature>
<dbReference type="EMBL" id="JAPDMQ010001128">
    <property type="protein sequence ID" value="KAK0518918.1"/>
    <property type="molecule type" value="Genomic_DNA"/>
</dbReference>
<dbReference type="Proteomes" id="UP001176521">
    <property type="component" value="Unassembled WGS sequence"/>
</dbReference>
<organism evidence="2 3">
    <name type="scientific">Tilletia horrida</name>
    <dbReference type="NCBI Taxonomy" id="155126"/>
    <lineage>
        <taxon>Eukaryota</taxon>
        <taxon>Fungi</taxon>
        <taxon>Dikarya</taxon>
        <taxon>Basidiomycota</taxon>
        <taxon>Ustilaginomycotina</taxon>
        <taxon>Exobasidiomycetes</taxon>
        <taxon>Tilletiales</taxon>
        <taxon>Tilletiaceae</taxon>
        <taxon>Tilletia</taxon>
    </lineage>
</organism>
<accession>A0AAN6G5R9</accession>
<feature type="region of interest" description="Disordered" evidence="1">
    <location>
        <begin position="258"/>
        <end position="293"/>
    </location>
</feature>
<protein>
    <submittedName>
        <fullName evidence="2">Uncharacterized protein</fullName>
    </submittedName>
</protein>
<feature type="compositionally biased region" description="Polar residues" evidence="1">
    <location>
        <begin position="190"/>
        <end position="201"/>
    </location>
</feature>
<comment type="caution">
    <text evidence="2">The sequence shown here is derived from an EMBL/GenBank/DDBJ whole genome shotgun (WGS) entry which is preliminary data.</text>
</comment>
<gene>
    <name evidence="2" type="ORF">OC842_007632</name>
</gene>
<keyword evidence="3" id="KW-1185">Reference proteome</keyword>
<dbReference type="AlphaFoldDB" id="A0AAN6G5R9"/>
<feature type="region of interest" description="Disordered" evidence="1">
    <location>
        <begin position="1"/>
        <end position="29"/>
    </location>
</feature>
<proteinExistence type="predicted"/>
<feature type="non-terminal residue" evidence="2">
    <location>
        <position position="321"/>
    </location>
</feature>
<evidence type="ECO:0000313" key="3">
    <source>
        <dbReference type="Proteomes" id="UP001176521"/>
    </source>
</evidence>
<feature type="region of interest" description="Disordered" evidence="1">
    <location>
        <begin position="181"/>
        <end position="204"/>
    </location>
</feature>
<reference evidence="2" key="1">
    <citation type="journal article" date="2023" name="PhytoFront">
        <title>Draft Genome Resources of Seven Strains of Tilletia horrida, Causal Agent of Kernel Smut of Rice.</title>
        <authorList>
            <person name="Khanal S."/>
            <person name="Antony Babu S."/>
            <person name="Zhou X.G."/>
        </authorList>
    </citation>
    <scope>NUCLEOTIDE SEQUENCE</scope>
    <source>
        <strain evidence="2">TX3</strain>
    </source>
</reference>
<sequence length="321" mass="33714">MSSRPARAAKARALEKVRGLGKKKRTRRGRAHAVAQAFDAPSAASSVTASLQVYAAGEYTEQHWEVNDLLAARKDRHGNAEVLAKWVEWVPVTNLGDAHEAQNQIATLLQRQGGWTPPANAENTVGILSDAPAQALFGQAAAMLSPPASPATAPLLPVAQPEPFQLGTDNAFDLPAGNIMASLPAPHEPSLTSVPTESAAASPSHALLDRLNLHPSPEDVASEWTPAPPELVVDEGVPSLEPDADGEDMFPLVTEPQAQPEHECFSPESIQDESPTPAPGPETTVQAEDPHNPNLEALGALSFDIFIGAVQAAANTISTPA</sequence>
<evidence type="ECO:0000256" key="1">
    <source>
        <dbReference type="SAM" id="MobiDB-lite"/>
    </source>
</evidence>
<name>A0AAN6G5R9_9BASI</name>
<evidence type="ECO:0000313" key="2">
    <source>
        <dbReference type="EMBL" id="KAK0518918.1"/>
    </source>
</evidence>